<feature type="domain" description="Large ribosomal subunit protein uL2 C-terminal" evidence="4">
    <location>
        <begin position="160"/>
        <end position="283"/>
    </location>
</feature>
<evidence type="ECO:0000259" key="4">
    <source>
        <dbReference type="SMART" id="SM01382"/>
    </source>
</evidence>
<dbReference type="AlphaFoldDB" id="A0AAN5CM16"/>
<organism evidence="6 7">
    <name type="scientific">Pristionchus mayeri</name>
    <dbReference type="NCBI Taxonomy" id="1317129"/>
    <lineage>
        <taxon>Eukaryota</taxon>
        <taxon>Metazoa</taxon>
        <taxon>Ecdysozoa</taxon>
        <taxon>Nematoda</taxon>
        <taxon>Chromadorea</taxon>
        <taxon>Rhabditida</taxon>
        <taxon>Rhabditina</taxon>
        <taxon>Diplogasteromorpha</taxon>
        <taxon>Diplogasteroidea</taxon>
        <taxon>Neodiplogasteridae</taxon>
        <taxon>Pristionchus</taxon>
    </lineage>
</organism>
<evidence type="ECO:0000313" key="7">
    <source>
        <dbReference type="Proteomes" id="UP001328107"/>
    </source>
</evidence>
<dbReference type="Gene3D" id="2.30.30.30">
    <property type="match status" value="1"/>
</dbReference>
<dbReference type="SMART" id="SM01383">
    <property type="entry name" value="Ribosomal_L2"/>
    <property type="match status" value="1"/>
</dbReference>
<keyword evidence="2" id="KW-0689">Ribosomal protein</keyword>
<comment type="similarity">
    <text evidence="1">Belongs to the universal ribosomal protein uL2 family.</text>
</comment>
<dbReference type="GO" id="GO:0003735">
    <property type="term" value="F:structural constituent of ribosome"/>
    <property type="evidence" value="ECO:0007669"/>
    <property type="project" value="InterPro"/>
</dbReference>
<evidence type="ECO:0000256" key="3">
    <source>
        <dbReference type="ARBA" id="ARBA00023274"/>
    </source>
</evidence>
<dbReference type="Gene3D" id="2.40.50.140">
    <property type="entry name" value="Nucleic acid-binding proteins"/>
    <property type="match status" value="1"/>
</dbReference>
<dbReference type="InterPro" id="IPR014722">
    <property type="entry name" value="Rib_uL2_dom2"/>
</dbReference>
<dbReference type="InterPro" id="IPR022669">
    <property type="entry name" value="Ribosomal_uL2_C"/>
</dbReference>
<dbReference type="Pfam" id="PF00181">
    <property type="entry name" value="Ribosomal_L2_N"/>
    <property type="match status" value="1"/>
</dbReference>
<feature type="domain" description="Large ribosomal subunit protein uL2 RNA-binding" evidence="5">
    <location>
        <begin position="68"/>
        <end position="149"/>
    </location>
</feature>
<keyword evidence="7" id="KW-1185">Reference proteome</keyword>
<dbReference type="GO" id="GO:0005762">
    <property type="term" value="C:mitochondrial large ribosomal subunit"/>
    <property type="evidence" value="ECO:0007669"/>
    <property type="project" value="TreeGrafter"/>
</dbReference>
<evidence type="ECO:0000259" key="5">
    <source>
        <dbReference type="SMART" id="SM01383"/>
    </source>
</evidence>
<dbReference type="GO" id="GO:0032543">
    <property type="term" value="P:mitochondrial translation"/>
    <property type="evidence" value="ECO:0007669"/>
    <property type="project" value="TreeGrafter"/>
</dbReference>
<dbReference type="SUPFAM" id="SSF50104">
    <property type="entry name" value="Translation proteins SH3-like domain"/>
    <property type="match status" value="1"/>
</dbReference>
<dbReference type="EMBL" id="BTRK01000004">
    <property type="protein sequence ID" value="GMR46824.1"/>
    <property type="molecule type" value="Genomic_DNA"/>
</dbReference>
<protein>
    <recommendedName>
        <fullName evidence="8">Ribosomal protein L2 C-terminal domain-containing protein</fullName>
    </recommendedName>
</protein>
<dbReference type="InterPro" id="IPR008991">
    <property type="entry name" value="Translation_prot_SH3-like_sf"/>
</dbReference>
<dbReference type="InterPro" id="IPR002171">
    <property type="entry name" value="Ribosomal_uL2"/>
</dbReference>
<dbReference type="InterPro" id="IPR022666">
    <property type="entry name" value="Ribosomal_uL2_RNA-bd_dom"/>
</dbReference>
<dbReference type="GO" id="GO:0003723">
    <property type="term" value="F:RNA binding"/>
    <property type="evidence" value="ECO:0007669"/>
    <property type="project" value="TreeGrafter"/>
</dbReference>
<dbReference type="PANTHER" id="PTHR13691:SF73">
    <property type="entry name" value="LARGE RIBOSOMAL SUBUNIT PROTEIN UL2M"/>
    <property type="match status" value="1"/>
</dbReference>
<comment type="caution">
    <text evidence="6">The sequence shown here is derived from an EMBL/GenBank/DDBJ whole genome shotgun (WGS) entry which is preliminary data.</text>
</comment>
<evidence type="ECO:0000256" key="1">
    <source>
        <dbReference type="ARBA" id="ARBA00005636"/>
    </source>
</evidence>
<accession>A0AAN5CM16</accession>
<dbReference type="SMART" id="SM01382">
    <property type="entry name" value="Ribosomal_L2_C"/>
    <property type="match status" value="1"/>
</dbReference>
<dbReference type="PANTHER" id="PTHR13691">
    <property type="entry name" value="RIBOSOMAL PROTEIN L2"/>
    <property type="match status" value="1"/>
</dbReference>
<evidence type="ECO:0000313" key="6">
    <source>
        <dbReference type="EMBL" id="GMR46824.1"/>
    </source>
</evidence>
<dbReference type="InterPro" id="IPR012340">
    <property type="entry name" value="NA-bd_OB-fold"/>
</dbReference>
<dbReference type="Proteomes" id="UP001328107">
    <property type="component" value="Unassembled WGS sequence"/>
</dbReference>
<evidence type="ECO:0000256" key="2">
    <source>
        <dbReference type="ARBA" id="ARBA00022980"/>
    </source>
</evidence>
<feature type="non-terminal residue" evidence="6">
    <location>
        <position position="1"/>
    </location>
</feature>
<gene>
    <name evidence="6" type="ORF">PMAYCL1PPCAC_17019</name>
</gene>
<dbReference type="FunFam" id="2.40.50.140:FF:000428">
    <property type="entry name" value="Mitochondrial Ribosomal Protein, Large"/>
    <property type="match status" value="1"/>
</dbReference>
<sequence>SQMLSALRREMAACTLRVSAANNVVAKRGFPARGTKPLPRNLWDKRDIEAQTGGEYTHQPLQVKRLGGRDPETGRKVNQHIGGGVKFDFFMVDFHRRGPTEPGVTYDERILEVRRDANRTSHIALVAGEKGKRWILATEGMTAGHIIRTSGYLTENPLIGIEGNAYPLGSLAPGTLINCVERFPTMDSDVFVVKAGTAATIVRQQGDFVVIKLPHKHEFSLHRTCMATVGRLSHADIEGKIFGSAQMHRRWGYKMSSGLFHKKDGYFGRKVRALPPVRVLDTPVGPPPLKQKFTLTKAQLSGLPVGSQMTHNLIQAGYNHGVYPREVRGERKNASSD</sequence>
<dbReference type="Pfam" id="PF03947">
    <property type="entry name" value="Ribosomal_L2_C"/>
    <property type="match status" value="1"/>
</dbReference>
<evidence type="ECO:0008006" key="8">
    <source>
        <dbReference type="Google" id="ProtNLM"/>
    </source>
</evidence>
<keyword evidence="3" id="KW-0687">Ribonucleoprotein</keyword>
<proteinExistence type="inferred from homology"/>
<reference evidence="7" key="1">
    <citation type="submission" date="2022-10" db="EMBL/GenBank/DDBJ databases">
        <title>Genome assembly of Pristionchus species.</title>
        <authorList>
            <person name="Yoshida K."/>
            <person name="Sommer R.J."/>
        </authorList>
    </citation>
    <scope>NUCLEOTIDE SEQUENCE [LARGE SCALE GENOMIC DNA]</scope>
    <source>
        <strain evidence="7">RS5460</strain>
    </source>
</reference>
<name>A0AAN5CM16_9BILA</name>
<dbReference type="SUPFAM" id="SSF50249">
    <property type="entry name" value="Nucleic acid-binding proteins"/>
    <property type="match status" value="1"/>
</dbReference>